<dbReference type="AlphaFoldDB" id="A0A382VCY8"/>
<dbReference type="InterPro" id="IPR005835">
    <property type="entry name" value="NTP_transferase_dom"/>
</dbReference>
<feature type="non-terminal residue" evidence="4">
    <location>
        <position position="286"/>
    </location>
</feature>
<keyword evidence="1" id="KW-0808">Transferase</keyword>
<dbReference type="PANTHER" id="PTHR43584">
    <property type="entry name" value="NUCLEOTIDYL TRANSFERASE"/>
    <property type="match status" value="1"/>
</dbReference>
<evidence type="ECO:0000259" key="3">
    <source>
        <dbReference type="Pfam" id="PF00483"/>
    </source>
</evidence>
<organism evidence="4">
    <name type="scientific">marine metagenome</name>
    <dbReference type="NCBI Taxonomy" id="408172"/>
    <lineage>
        <taxon>unclassified sequences</taxon>
        <taxon>metagenomes</taxon>
        <taxon>ecological metagenomes</taxon>
    </lineage>
</organism>
<dbReference type="Pfam" id="PF00483">
    <property type="entry name" value="NTP_transferase"/>
    <property type="match status" value="1"/>
</dbReference>
<protein>
    <recommendedName>
        <fullName evidence="3">Nucleotidyl transferase domain-containing protein</fullName>
    </recommendedName>
</protein>
<evidence type="ECO:0000256" key="1">
    <source>
        <dbReference type="ARBA" id="ARBA00022679"/>
    </source>
</evidence>
<feature type="non-terminal residue" evidence="4">
    <location>
        <position position="1"/>
    </location>
</feature>
<evidence type="ECO:0000256" key="2">
    <source>
        <dbReference type="ARBA" id="ARBA00022695"/>
    </source>
</evidence>
<dbReference type="SUPFAM" id="SSF53448">
    <property type="entry name" value="Nucleotide-diphospho-sugar transferases"/>
    <property type="match status" value="1"/>
</dbReference>
<proteinExistence type="predicted"/>
<dbReference type="Gene3D" id="2.160.10.10">
    <property type="entry name" value="Hexapeptide repeat proteins"/>
    <property type="match status" value="1"/>
</dbReference>
<dbReference type="InterPro" id="IPR001451">
    <property type="entry name" value="Hexapep"/>
</dbReference>
<dbReference type="GO" id="GO:0006048">
    <property type="term" value="P:UDP-N-acetylglucosamine biosynthetic process"/>
    <property type="evidence" value="ECO:0007669"/>
    <property type="project" value="UniProtKB-UniPathway"/>
</dbReference>
<dbReference type="NCBIfam" id="TIGR03992">
    <property type="entry name" value="Arch_glmU"/>
    <property type="match status" value="1"/>
</dbReference>
<dbReference type="CDD" id="cd04181">
    <property type="entry name" value="NTP_transferase"/>
    <property type="match status" value="1"/>
</dbReference>
<sequence length="286" mass="31374">ERDMIKNAIILAAGKGTRMWPLTDNTPKPLLPLGGTSIIQRQIRELAKVGVKEIQVLIGYQMKEVSDHLGNGEELGVKIEYIIQEEQKGTGHAVLQADGKIKGEFYCLNGDIVVDSSNLKRMDEGKNKIVMMTTEVEDGSKFGAVETKKGKLVSITEKGVSGKSKINAGIYIFNEKIFGAIKNVGKSIRGEYELTSALEAMVNDVRIIEYKGFWKDIGCPWDLITANENCIKDIDEKVHGIIEDNVNISGKIYVGKNSIIKSGTCIEGPVWIGENCVVGPNAYLRG</sequence>
<dbReference type="PANTHER" id="PTHR43584:SF8">
    <property type="entry name" value="N-ACETYLMURAMATE ALPHA-1-PHOSPHATE URIDYLYLTRANSFERASE"/>
    <property type="match status" value="1"/>
</dbReference>
<accession>A0A382VCY8</accession>
<keyword evidence="2" id="KW-0548">Nucleotidyltransferase</keyword>
<dbReference type="InterPro" id="IPR029044">
    <property type="entry name" value="Nucleotide-diphossugar_trans"/>
</dbReference>
<dbReference type="InterPro" id="IPR023915">
    <property type="entry name" value="Bifunctiontional_GlmU_arc-type"/>
</dbReference>
<dbReference type="Gene3D" id="3.90.550.10">
    <property type="entry name" value="Spore Coat Polysaccharide Biosynthesis Protein SpsA, Chain A"/>
    <property type="match status" value="1"/>
</dbReference>
<dbReference type="InterPro" id="IPR050065">
    <property type="entry name" value="GlmU-like"/>
</dbReference>
<gene>
    <name evidence="4" type="ORF">METZ01_LOCUS397280</name>
</gene>
<dbReference type="GO" id="GO:0003977">
    <property type="term" value="F:UDP-N-acetylglucosamine diphosphorylase activity"/>
    <property type="evidence" value="ECO:0007669"/>
    <property type="project" value="InterPro"/>
</dbReference>
<dbReference type="EMBL" id="UINC01151044">
    <property type="protein sequence ID" value="SVD44426.1"/>
    <property type="molecule type" value="Genomic_DNA"/>
</dbReference>
<feature type="domain" description="Nucleotidyl transferase" evidence="3">
    <location>
        <begin position="8"/>
        <end position="230"/>
    </location>
</feature>
<dbReference type="GO" id="GO:0019134">
    <property type="term" value="F:glucosamine-1-phosphate N-acetyltransferase activity"/>
    <property type="evidence" value="ECO:0007669"/>
    <property type="project" value="InterPro"/>
</dbReference>
<evidence type="ECO:0000313" key="4">
    <source>
        <dbReference type="EMBL" id="SVD44426.1"/>
    </source>
</evidence>
<dbReference type="UniPathway" id="UPA00113">
    <property type="reaction ID" value="UER00532"/>
</dbReference>
<name>A0A382VCY8_9ZZZZ</name>
<dbReference type="Pfam" id="PF00132">
    <property type="entry name" value="Hexapep"/>
    <property type="match status" value="1"/>
</dbReference>
<reference evidence="4" key="1">
    <citation type="submission" date="2018-05" db="EMBL/GenBank/DDBJ databases">
        <authorList>
            <person name="Lanie J.A."/>
            <person name="Ng W.-L."/>
            <person name="Kazmierczak K.M."/>
            <person name="Andrzejewski T.M."/>
            <person name="Davidsen T.M."/>
            <person name="Wayne K.J."/>
            <person name="Tettelin H."/>
            <person name="Glass J.I."/>
            <person name="Rusch D."/>
            <person name="Podicherti R."/>
            <person name="Tsui H.-C.T."/>
            <person name="Winkler M.E."/>
        </authorList>
    </citation>
    <scope>NUCLEOTIDE SEQUENCE</scope>
</reference>